<evidence type="ECO:0000256" key="3">
    <source>
        <dbReference type="ARBA" id="ARBA00023015"/>
    </source>
</evidence>
<accession>A0AAV9EEQ9</accession>
<evidence type="ECO:0000313" key="7">
    <source>
        <dbReference type="Proteomes" id="UP001180020"/>
    </source>
</evidence>
<dbReference type="GO" id="GO:0070847">
    <property type="term" value="C:core mediator complex"/>
    <property type="evidence" value="ECO:0007669"/>
    <property type="project" value="TreeGrafter"/>
</dbReference>
<comment type="caution">
    <text evidence="6">The sequence shown here is derived from an EMBL/GenBank/DDBJ whole genome shotgun (WGS) entry which is preliminary data.</text>
</comment>
<evidence type="ECO:0000256" key="2">
    <source>
        <dbReference type="ARBA" id="ARBA00005635"/>
    </source>
</evidence>
<dbReference type="Proteomes" id="UP001180020">
    <property type="component" value="Unassembled WGS sequence"/>
</dbReference>
<dbReference type="PANTHER" id="PTHR13114">
    <property type="entry name" value="MEDIATOR OF RNA POLYMERASE II TRANSCRIPTION SUBUNIT 17"/>
    <property type="match status" value="1"/>
</dbReference>
<keyword evidence="4" id="KW-0804">Transcription</keyword>
<comment type="similarity">
    <text evidence="2">Belongs to the Mediator complex subunit 17 family.</text>
</comment>
<evidence type="ECO:0000313" key="6">
    <source>
        <dbReference type="EMBL" id="KAK1311641.1"/>
    </source>
</evidence>
<gene>
    <name evidence="6" type="primary">MED17</name>
    <name evidence="6" type="ORF">QJS10_CPA07g00706</name>
</gene>
<dbReference type="GO" id="GO:0006357">
    <property type="term" value="P:regulation of transcription by RNA polymerase II"/>
    <property type="evidence" value="ECO:0007669"/>
    <property type="project" value="InterPro"/>
</dbReference>
<sequence>MMKMEIDLDKLPIKRLDAIEENGIEHFPPDVGQDEKRLDLIRRIDFTPIVEREAKKAKGEVVEEEKKSSAAAAVTPTLPWQSLMENLQLAHQELSVVIDLINTVETNDAVTVAGMTRPKQLPNEVLADLSVSAATKLQHFRHLGKYFKQSSKALEQQTVREARFYGALIRLQQNWKVKRQRAAVSGPGNEGFTIDLFDNSLADAAAMTQLPALSTVRVDHDTTGMLTVKIPPKSCHSIQFGFHDDYPSGKVRKPSKEKMQVLVQRPLREAKKEAMTDEDVNECVKEAHSVLCRIHQSIFQEQLFDLVNRETFSQTQGVNVTCMRENFLQLSFGDVASVFLRLVPSEEDNSSQTGETLGRAQDAEDKVYSSDKLGLVIFEEKHNDSKRNLLGLPNPVSFAIYLQQIFHENLFVKGKERHSSVVSPHVSNHSSSEGIGLLGHFCMTLAHRIFSNKVQSELENLVSRIPYVNLLSQPTWHSRTSSWSLSMKIPQSVLRAGRRCRPLEIHEFHTKVVVNDECISVSGDGAPNVIGSFRDSSDDACTTNSYGCEVADLPVILLQQVASQVLHWLHEEALIVGMKARRDFLHLSFELDHGETLGLAAHVDPEDDIGCISWWLVMEDSFEEAQLHKDLSNGVFKDRKFLGYLSLDSLYTVLMDLVGLCNSG</sequence>
<evidence type="ECO:0000256" key="4">
    <source>
        <dbReference type="ARBA" id="ARBA00023163"/>
    </source>
</evidence>
<dbReference type="GO" id="GO:0016592">
    <property type="term" value="C:mediator complex"/>
    <property type="evidence" value="ECO:0007669"/>
    <property type="project" value="InterPro"/>
</dbReference>
<dbReference type="GO" id="GO:0003712">
    <property type="term" value="F:transcription coregulator activity"/>
    <property type="evidence" value="ECO:0007669"/>
    <property type="project" value="InterPro"/>
</dbReference>
<proteinExistence type="inferred from homology"/>
<keyword evidence="7" id="KW-1185">Reference proteome</keyword>
<protein>
    <submittedName>
        <fullName evidence="6">Mediator of RNA polymerase II transcription subunit 17</fullName>
    </submittedName>
</protein>
<keyword evidence="5" id="KW-0539">Nucleus</keyword>
<reference evidence="6" key="2">
    <citation type="submission" date="2023-06" db="EMBL/GenBank/DDBJ databases">
        <authorList>
            <person name="Ma L."/>
            <person name="Liu K.-W."/>
            <person name="Li Z."/>
            <person name="Hsiao Y.-Y."/>
            <person name="Qi Y."/>
            <person name="Fu T."/>
            <person name="Tang G."/>
            <person name="Zhang D."/>
            <person name="Sun W.-H."/>
            <person name="Liu D.-K."/>
            <person name="Li Y."/>
            <person name="Chen G.-Z."/>
            <person name="Liu X.-D."/>
            <person name="Liao X.-Y."/>
            <person name="Jiang Y.-T."/>
            <person name="Yu X."/>
            <person name="Hao Y."/>
            <person name="Huang J."/>
            <person name="Zhao X.-W."/>
            <person name="Ke S."/>
            <person name="Chen Y.-Y."/>
            <person name="Wu W.-L."/>
            <person name="Hsu J.-L."/>
            <person name="Lin Y.-F."/>
            <person name="Huang M.-D."/>
            <person name="Li C.-Y."/>
            <person name="Huang L."/>
            <person name="Wang Z.-W."/>
            <person name="Zhao X."/>
            <person name="Zhong W.-Y."/>
            <person name="Peng D.-H."/>
            <person name="Ahmad S."/>
            <person name="Lan S."/>
            <person name="Zhang J.-S."/>
            <person name="Tsai W.-C."/>
            <person name="Van De Peer Y."/>
            <person name="Liu Z.-J."/>
        </authorList>
    </citation>
    <scope>NUCLEOTIDE SEQUENCE</scope>
    <source>
        <strain evidence="6">CP</strain>
        <tissue evidence="6">Leaves</tissue>
    </source>
</reference>
<evidence type="ECO:0000256" key="5">
    <source>
        <dbReference type="ARBA" id="ARBA00023242"/>
    </source>
</evidence>
<dbReference type="PANTHER" id="PTHR13114:SF7">
    <property type="entry name" value="MEDIATOR OF RNA POLYMERASE II TRANSCRIPTION SUBUNIT 17"/>
    <property type="match status" value="1"/>
</dbReference>
<dbReference type="AlphaFoldDB" id="A0AAV9EEQ9"/>
<reference evidence="6" key="1">
    <citation type="journal article" date="2023" name="Nat. Commun.">
        <title>Diploid and tetraploid genomes of Acorus and the evolution of monocots.</title>
        <authorList>
            <person name="Ma L."/>
            <person name="Liu K.W."/>
            <person name="Li Z."/>
            <person name="Hsiao Y.Y."/>
            <person name="Qi Y."/>
            <person name="Fu T."/>
            <person name="Tang G.D."/>
            <person name="Zhang D."/>
            <person name="Sun W.H."/>
            <person name="Liu D.K."/>
            <person name="Li Y."/>
            <person name="Chen G.Z."/>
            <person name="Liu X.D."/>
            <person name="Liao X.Y."/>
            <person name="Jiang Y.T."/>
            <person name="Yu X."/>
            <person name="Hao Y."/>
            <person name="Huang J."/>
            <person name="Zhao X.W."/>
            <person name="Ke S."/>
            <person name="Chen Y.Y."/>
            <person name="Wu W.L."/>
            <person name="Hsu J.L."/>
            <person name="Lin Y.F."/>
            <person name="Huang M.D."/>
            <person name="Li C.Y."/>
            <person name="Huang L."/>
            <person name="Wang Z.W."/>
            <person name="Zhao X."/>
            <person name="Zhong W.Y."/>
            <person name="Peng D.H."/>
            <person name="Ahmad S."/>
            <person name="Lan S."/>
            <person name="Zhang J.S."/>
            <person name="Tsai W.C."/>
            <person name="Van de Peer Y."/>
            <person name="Liu Z.J."/>
        </authorList>
    </citation>
    <scope>NUCLEOTIDE SEQUENCE</scope>
    <source>
        <strain evidence="6">CP</strain>
    </source>
</reference>
<organism evidence="6 7">
    <name type="scientific">Acorus calamus</name>
    <name type="common">Sweet flag</name>
    <dbReference type="NCBI Taxonomy" id="4465"/>
    <lineage>
        <taxon>Eukaryota</taxon>
        <taxon>Viridiplantae</taxon>
        <taxon>Streptophyta</taxon>
        <taxon>Embryophyta</taxon>
        <taxon>Tracheophyta</taxon>
        <taxon>Spermatophyta</taxon>
        <taxon>Magnoliopsida</taxon>
        <taxon>Liliopsida</taxon>
        <taxon>Acoraceae</taxon>
        <taxon>Acorus</taxon>
    </lineage>
</organism>
<comment type="subcellular location">
    <subcellularLocation>
        <location evidence="1">Nucleus</location>
    </subcellularLocation>
</comment>
<name>A0AAV9EEQ9_ACOCL</name>
<dbReference type="EMBL" id="JAUJYO010000007">
    <property type="protein sequence ID" value="KAK1311641.1"/>
    <property type="molecule type" value="Genomic_DNA"/>
</dbReference>
<evidence type="ECO:0000256" key="1">
    <source>
        <dbReference type="ARBA" id="ARBA00004123"/>
    </source>
</evidence>
<keyword evidence="3" id="KW-0805">Transcription regulation</keyword>
<dbReference type="InterPro" id="IPR019313">
    <property type="entry name" value="Mediator_Med17"/>
</dbReference>